<keyword evidence="3" id="KW-1185">Reference proteome</keyword>
<reference evidence="2" key="1">
    <citation type="submission" date="2022-07" db="EMBL/GenBank/DDBJ databases">
        <authorList>
            <person name="Macas J."/>
            <person name="Novak P."/>
            <person name="Neumann P."/>
        </authorList>
    </citation>
    <scope>NUCLEOTIDE SEQUENCE</scope>
</reference>
<evidence type="ECO:0000313" key="2">
    <source>
        <dbReference type="EMBL" id="CAH9125622.1"/>
    </source>
</evidence>
<dbReference type="AlphaFoldDB" id="A0AAV0EQT6"/>
<dbReference type="InterPro" id="IPR006927">
    <property type="entry name" value="DUF639"/>
</dbReference>
<evidence type="ECO:0000256" key="1">
    <source>
        <dbReference type="SAM" id="Phobius"/>
    </source>
</evidence>
<dbReference type="PANTHER" id="PTHR31860:SF3">
    <property type="entry name" value="PROTEIN, PUTATIVE (DUF639)-RELATED"/>
    <property type="match status" value="1"/>
</dbReference>
<dbReference type="EMBL" id="CAMAPF010000938">
    <property type="protein sequence ID" value="CAH9125622.1"/>
    <property type="molecule type" value="Genomic_DNA"/>
</dbReference>
<organism evidence="2 3">
    <name type="scientific">Cuscuta epithymum</name>
    <dbReference type="NCBI Taxonomy" id="186058"/>
    <lineage>
        <taxon>Eukaryota</taxon>
        <taxon>Viridiplantae</taxon>
        <taxon>Streptophyta</taxon>
        <taxon>Embryophyta</taxon>
        <taxon>Tracheophyta</taxon>
        <taxon>Spermatophyta</taxon>
        <taxon>Magnoliopsida</taxon>
        <taxon>eudicotyledons</taxon>
        <taxon>Gunneridae</taxon>
        <taxon>Pentapetalae</taxon>
        <taxon>asterids</taxon>
        <taxon>lamiids</taxon>
        <taxon>Solanales</taxon>
        <taxon>Convolvulaceae</taxon>
        <taxon>Cuscuteae</taxon>
        <taxon>Cuscuta</taxon>
        <taxon>Cuscuta subgen. Cuscuta</taxon>
    </lineage>
</organism>
<gene>
    <name evidence="2" type="ORF">CEPIT_LOCUS26904</name>
</gene>
<feature type="transmembrane region" description="Helical" evidence="1">
    <location>
        <begin position="657"/>
        <end position="676"/>
    </location>
</feature>
<feature type="transmembrane region" description="Helical" evidence="1">
    <location>
        <begin position="742"/>
        <end position="767"/>
    </location>
</feature>
<sequence>MQKEKGRQTMNCKLGKAPPFSPVLPQPLQYRRVLFKVLCCNKKSSSSSSSSSPSNSIKFRFKLVSRSLGDSKWKLNHIDTSSVKESLNQWLSKTQNFLLEVTSPLVKSVNDRRSIAQEDTQDVDDIFVSEQTVDRHTPRGDLSLPAILSIEQFSRMNGVTGQKMQKVFKTLVPEFIHDDARNLVEYCCFRFLSRDASEIHPHLKEPAFQRLLFVTMLAWEHPCSSSNDYSAEYLPKESFKLKGRVVGEEAFVRIAPAISGVADWSTAHNLFKSLADNEHGGMSFTSWSTYINDLLRVHDRWKSYEFQEFPNISDERILFIASGGKSPVLKWKNNMAWPGTLTLTDKALYFEGVGLKGKREVLRLGLSKDGCHVKKTRVGPLGFDLLDSAISVSSGQESEAWVLEFIDLGGDMRRDVWYACINEVISLYKFIEGFGPNVDSDQRQSDKGNIKATIYATNAISRLQALQISGKLLDDPDKLVLFSYLQDSLPYSDVMLQTLAVNCWSQPLTEKQHQCSGSNETVETHVFDIDGSVYSCKWMKSPTWASNSSLSFWRSCSVKQGVIVFSKNLVVGDKNVMEKAATVWREKCRVVERTRETINAAMIEGIPSNIALFKELMLPLVVMGKNFKKLRRWEDPLLTASCLVLTYTLIFRDMLSIIFPATLMVLAGGMLLLKGLKEQGRLGRYFGKVTICDQPPSNTIQKIIALKEALKELEKCLQSLNVSLLKLRSVVLAGQPQITMEVALVLLFGASILLIVPFRYILSFLIFDMFTRELEFRRQMVLRFESFLKERWDTVPAATVVVVPYEVDKLEGLAKERR</sequence>
<protein>
    <submittedName>
        <fullName evidence="2">Uncharacterized protein</fullName>
    </submittedName>
</protein>
<name>A0AAV0EQT6_9ASTE</name>
<dbReference type="Pfam" id="PF04842">
    <property type="entry name" value="DUF639"/>
    <property type="match status" value="1"/>
</dbReference>
<dbReference type="Proteomes" id="UP001152523">
    <property type="component" value="Unassembled WGS sequence"/>
</dbReference>
<proteinExistence type="predicted"/>
<dbReference type="PANTHER" id="PTHR31860">
    <property type="entry name" value="HEAT-INDUCIBLE TRANSCRIPTION REPRESSOR (DUF639)-RELATED"/>
    <property type="match status" value="1"/>
</dbReference>
<keyword evidence="1" id="KW-0472">Membrane</keyword>
<accession>A0AAV0EQT6</accession>
<keyword evidence="1" id="KW-1133">Transmembrane helix</keyword>
<evidence type="ECO:0000313" key="3">
    <source>
        <dbReference type="Proteomes" id="UP001152523"/>
    </source>
</evidence>
<comment type="caution">
    <text evidence="2">The sequence shown here is derived from an EMBL/GenBank/DDBJ whole genome shotgun (WGS) entry which is preliminary data.</text>
</comment>
<keyword evidence="1" id="KW-0812">Transmembrane</keyword>